<dbReference type="GO" id="GO:0006107">
    <property type="term" value="P:oxaloacetate metabolic process"/>
    <property type="evidence" value="ECO:0007669"/>
    <property type="project" value="TreeGrafter"/>
</dbReference>
<dbReference type="Gene3D" id="3.20.20.60">
    <property type="entry name" value="Phosphoenolpyruvate-binding domains"/>
    <property type="match status" value="1"/>
</dbReference>
<dbReference type="Pfam" id="PF03328">
    <property type="entry name" value="HpcH_HpaI"/>
    <property type="match status" value="1"/>
</dbReference>
<keyword evidence="8" id="KW-0456">Lyase</keyword>
<comment type="similarity">
    <text evidence="2">Belongs to the HpcH/HpaI aldolase family.</text>
</comment>
<comment type="cofactor">
    <cofactor evidence="1">
        <name>Mg(2+)</name>
        <dbReference type="ChEBI" id="CHEBI:18420"/>
    </cofactor>
</comment>
<dbReference type="GO" id="GO:0000287">
    <property type="term" value="F:magnesium ion binding"/>
    <property type="evidence" value="ECO:0007669"/>
    <property type="project" value="TreeGrafter"/>
</dbReference>
<keyword evidence="4 6" id="KW-0460">Magnesium</keyword>
<feature type="domain" description="HpcH/HpaI aldolase/citrate lyase" evidence="7">
    <location>
        <begin position="4"/>
        <end position="220"/>
    </location>
</feature>
<evidence type="ECO:0000256" key="2">
    <source>
        <dbReference type="ARBA" id="ARBA00005568"/>
    </source>
</evidence>
<feature type="binding site" evidence="5">
    <location>
        <position position="63"/>
    </location>
    <ligand>
        <name>substrate</name>
    </ligand>
</feature>
<reference evidence="8" key="1">
    <citation type="submission" date="2020-12" db="EMBL/GenBank/DDBJ databases">
        <title>Bacterial taxonomy.</title>
        <authorList>
            <person name="Pan X."/>
        </authorList>
    </citation>
    <scope>NUCLEOTIDE SEQUENCE</scope>
    <source>
        <strain evidence="8">KCTC 52957</strain>
    </source>
</reference>
<sequence>MRHRSWLFVPGDSARKMARAAESGADALIYDLEDSVAPGAKDDARAVTFEALRAGANAARWVRVNALGTGRAEEDVVRTIGAAPDGYVLPKCEGRADIDALAGIIAGAGGRQPILVIATETVRAVRSLAVSDWAHPALFGMAWGAEDLAADLGAMANRGADGAYLRPFLGARDTMLFAAKAAGAWSIDGVFTDFSDPDGLRAEADAAAEMGFDGKLAIHPAQVAAINAAFSPSDAQLAWAQRVIAAMAEAGDGVAQLDGKMLDQPHLKTARAILARAE</sequence>
<accession>A0A934IEM3</accession>
<dbReference type="InterPro" id="IPR015813">
    <property type="entry name" value="Pyrv/PenolPyrv_kinase-like_dom"/>
</dbReference>
<evidence type="ECO:0000313" key="9">
    <source>
        <dbReference type="Proteomes" id="UP000642488"/>
    </source>
</evidence>
<evidence type="ECO:0000313" key="8">
    <source>
        <dbReference type="EMBL" id="MBJ3761195.1"/>
    </source>
</evidence>
<protein>
    <submittedName>
        <fullName evidence="8">CoA ester lyase</fullName>
    </submittedName>
</protein>
<dbReference type="PANTHER" id="PTHR32308:SF0">
    <property type="entry name" value="HPCH_HPAI ALDOLASE_CITRATE LYASE DOMAIN-CONTAINING PROTEIN"/>
    <property type="match status" value="1"/>
</dbReference>
<comment type="caution">
    <text evidence="8">The sequence shown here is derived from an EMBL/GenBank/DDBJ whole genome shotgun (WGS) entry which is preliminary data.</text>
</comment>
<keyword evidence="9" id="KW-1185">Reference proteome</keyword>
<evidence type="ECO:0000256" key="3">
    <source>
        <dbReference type="ARBA" id="ARBA00022723"/>
    </source>
</evidence>
<dbReference type="PIRSF" id="PIRSF015582">
    <property type="entry name" value="Cit_lyase_B"/>
    <property type="match status" value="1"/>
</dbReference>
<dbReference type="EMBL" id="JAEKPD010000001">
    <property type="protein sequence ID" value="MBJ3761195.1"/>
    <property type="molecule type" value="Genomic_DNA"/>
</dbReference>
<keyword evidence="3 6" id="KW-0479">Metal-binding</keyword>
<dbReference type="InterPro" id="IPR040442">
    <property type="entry name" value="Pyrv_kinase-like_dom_sf"/>
</dbReference>
<dbReference type="SUPFAM" id="SSF51621">
    <property type="entry name" value="Phosphoenolpyruvate/pyruvate domain"/>
    <property type="match status" value="1"/>
</dbReference>
<evidence type="ECO:0000259" key="7">
    <source>
        <dbReference type="Pfam" id="PF03328"/>
    </source>
</evidence>
<evidence type="ECO:0000256" key="5">
    <source>
        <dbReference type="PIRSR" id="PIRSR015582-1"/>
    </source>
</evidence>
<evidence type="ECO:0000256" key="1">
    <source>
        <dbReference type="ARBA" id="ARBA00001946"/>
    </source>
</evidence>
<dbReference type="InterPro" id="IPR011206">
    <property type="entry name" value="Citrate_lyase_beta/mcl1/mcl2"/>
</dbReference>
<dbReference type="PANTHER" id="PTHR32308">
    <property type="entry name" value="LYASE BETA SUBUNIT, PUTATIVE (AFU_ORTHOLOGUE AFUA_4G13030)-RELATED"/>
    <property type="match status" value="1"/>
</dbReference>
<dbReference type="GO" id="GO:0016829">
    <property type="term" value="F:lyase activity"/>
    <property type="evidence" value="ECO:0007669"/>
    <property type="project" value="UniProtKB-KW"/>
</dbReference>
<feature type="binding site" evidence="6">
    <location>
        <position position="147"/>
    </location>
    <ligand>
        <name>Mg(2+)</name>
        <dbReference type="ChEBI" id="CHEBI:18420"/>
    </ligand>
</feature>
<feature type="binding site" evidence="6">
    <location>
        <position position="120"/>
    </location>
    <ligand>
        <name>Mg(2+)</name>
        <dbReference type="ChEBI" id="CHEBI:18420"/>
    </ligand>
</feature>
<dbReference type="Proteomes" id="UP000642488">
    <property type="component" value="Unassembled WGS sequence"/>
</dbReference>
<dbReference type="InterPro" id="IPR005000">
    <property type="entry name" value="Aldolase/citrate-lyase_domain"/>
</dbReference>
<dbReference type="AlphaFoldDB" id="A0A934IEM3"/>
<evidence type="ECO:0000256" key="4">
    <source>
        <dbReference type="ARBA" id="ARBA00022842"/>
    </source>
</evidence>
<organism evidence="8 9">
    <name type="scientific">Palleronia pontilimi</name>
    <dbReference type="NCBI Taxonomy" id="1964209"/>
    <lineage>
        <taxon>Bacteria</taxon>
        <taxon>Pseudomonadati</taxon>
        <taxon>Pseudomonadota</taxon>
        <taxon>Alphaproteobacteria</taxon>
        <taxon>Rhodobacterales</taxon>
        <taxon>Roseobacteraceae</taxon>
        <taxon>Palleronia</taxon>
    </lineage>
</organism>
<proteinExistence type="inferred from homology"/>
<dbReference type="RefSeq" id="WP_198914377.1">
    <property type="nucleotide sequence ID" value="NZ_JAEKPD010000001.1"/>
</dbReference>
<feature type="binding site" evidence="5">
    <location>
        <position position="120"/>
    </location>
    <ligand>
        <name>substrate</name>
    </ligand>
</feature>
<name>A0A934IEM3_9RHOB</name>
<evidence type="ECO:0000256" key="6">
    <source>
        <dbReference type="PIRSR" id="PIRSR015582-2"/>
    </source>
</evidence>
<gene>
    <name evidence="8" type="ORF">ILP92_00325</name>
</gene>